<accession>A0ABY6Q8I4</accession>
<evidence type="ECO:0000313" key="1">
    <source>
        <dbReference type="EMBL" id="UZP74981.1"/>
    </source>
</evidence>
<proteinExistence type="predicted"/>
<keyword evidence="2" id="KW-1185">Reference proteome</keyword>
<dbReference type="Proteomes" id="UP001317963">
    <property type="component" value="Chromosome"/>
</dbReference>
<gene>
    <name evidence="1" type="ORF">E0F26_09650</name>
</gene>
<dbReference type="EMBL" id="CP036501">
    <property type="protein sequence ID" value="UZP74981.1"/>
    <property type="molecule type" value="Genomic_DNA"/>
</dbReference>
<reference evidence="1 2" key="1">
    <citation type="submission" date="2019-02" db="EMBL/GenBank/DDBJ databases">
        <title>Halieaceae_genomes.</title>
        <authorList>
            <person name="Li S.-H."/>
        </authorList>
    </citation>
    <scope>NUCLEOTIDE SEQUENCE [LARGE SCALE GENOMIC DNA]</scope>
    <source>
        <strain evidence="1 2">JH123</strain>
    </source>
</reference>
<dbReference type="Pfam" id="PF04315">
    <property type="entry name" value="EpmC"/>
    <property type="match status" value="1"/>
</dbReference>
<dbReference type="RefSeq" id="WP_279241449.1">
    <property type="nucleotide sequence ID" value="NZ_CP036501.1"/>
</dbReference>
<organism evidence="1 2">
    <name type="scientific">Candidatus Paraluminiphilus aquimaris</name>
    <dbReference type="NCBI Taxonomy" id="2518994"/>
    <lineage>
        <taxon>Bacteria</taxon>
        <taxon>Pseudomonadati</taxon>
        <taxon>Pseudomonadota</taxon>
        <taxon>Gammaproteobacteria</taxon>
        <taxon>Cellvibrionales</taxon>
        <taxon>Halieaceae</taxon>
        <taxon>Candidatus Paraluminiphilus</taxon>
    </lineage>
</organism>
<evidence type="ECO:0008006" key="3">
    <source>
        <dbReference type="Google" id="ProtNLM"/>
    </source>
</evidence>
<sequence>MVVNKLFFEPSVLCVTECFNRAFSLTENTVLQGGANEPYYRPGSPNVIYFREDYSRSALHEVAHWCVAGAARRGLPDYGYWYAPDGRDEAQQAAFYGVEVRPQAIEKMFCEALGIDFKVSVDNLSVSLSDPAIASFTAAVNDEFDRLSRCGLPERAELFHRALTQCTQRSE</sequence>
<name>A0ABY6Q8I4_9GAMM</name>
<protein>
    <recommendedName>
        <fullName evidence="3">Diaminobutyrate--2-oxoglutarate aminotransferase</fullName>
    </recommendedName>
</protein>
<dbReference type="InterPro" id="IPR007411">
    <property type="entry name" value="EpmC"/>
</dbReference>
<evidence type="ECO:0000313" key="2">
    <source>
        <dbReference type="Proteomes" id="UP001317963"/>
    </source>
</evidence>